<accession>A0AAN7V7M7</accession>
<proteinExistence type="inferred from homology"/>
<evidence type="ECO:0000256" key="6">
    <source>
        <dbReference type="ARBA" id="ARBA00043167"/>
    </source>
</evidence>
<keyword evidence="2" id="KW-0442">Lipid degradation</keyword>
<evidence type="ECO:0000313" key="8">
    <source>
        <dbReference type="EMBL" id="KAK5640406.1"/>
    </source>
</evidence>
<dbReference type="Gene3D" id="3.30.870.10">
    <property type="entry name" value="Endonuclease Chain A"/>
    <property type="match status" value="1"/>
</dbReference>
<protein>
    <recommendedName>
        <fullName evidence="5">Mitochondrial cardiolipin hydrolase</fullName>
    </recommendedName>
    <alternativeName>
        <fullName evidence="6">Mitochondrial phospholipase</fullName>
    </alternativeName>
</protein>
<dbReference type="PANTHER" id="PTHR43856:SF1">
    <property type="entry name" value="MITOCHONDRIAL CARDIOLIPIN HYDROLASE"/>
    <property type="match status" value="1"/>
</dbReference>
<keyword evidence="1" id="KW-0378">Hydrolase</keyword>
<comment type="caution">
    <text evidence="8">The sequence shown here is derived from an EMBL/GenBank/DDBJ whole genome shotgun (WGS) entry which is preliminary data.</text>
</comment>
<dbReference type="GO" id="GO:0005739">
    <property type="term" value="C:mitochondrion"/>
    <property type="evidence" value="ECO:0007669"/>
    <property type="project" value="TreeGrafter"/>
</dbReference>
<dbReference type="AlphaFoldDB" id="A0AAN7V7M7"/>
<dbReference type="Proteomes" id="UP001329430">
    <property type="component" value="Chromosome 8"/>
</dbReference>
<comment type="similarity">
    <text evidence="4">Belongs to the phospholipase D family. MitoPLD/Zucchini subfamily.</text>
</comment>
<dbReference type="EMBL" id="JAVRBK010000008">
    <property type="protein sequence ID" value="KAK5640406.1"/>
    <property type="molecule type" value="Genomic_DNA"/>
</dbReference>
<dbReference type="GO" id="GO:0016042">
    <property type="term" value="P:lipid catabolic process"/>
    <property type="evidence" value="ECO:0007669"/>
    <property type="project" value="UniProtKB-KW"/>
</dbReference>
<reference evidence="8 9" key="1">
    <citation type="journal article" date="2024" name="Insects">
        <title>An Improved Chromosome-Level Genome Assembly of the Firefly Pyrocoelia pectoralis.</title>
        <authorList>
            <person name="Fu X."/>
            <person name="Meyer-Rochow V.B."/>
            <person name="Ballantyne L."/>
            <person name="Zhu X."/>
        </authorList>
    </citation>
    <scope>NUCLEOTIDE SEQUENCE [LARGE SCALE GENOMIC DNA]</scope>
    <source>
        <strain evidence="8">XCY_ONT2</strain>
    </source>
</reference>
<sequence length="246" mass="29396">MNWRYVRYGVLIAASTYTWFKFFKEWYELQKQYKKHLLFLKRHNCVVMYWYNSAGKRIGDWPCDDSDDPADDDIKGTNVIRQYEPILYFIRTAKESLYIATMFIHVQCIVDELLVAHTRNVIIKIIVYYNYNKSGTTCIQQLQRAGIEVLYYVPPDPDQCISMMFHYNYVVKDFSRDTQDGYLCKGLLNWSVNGVVPIYEILNFTSMFELVAQFRDSFEDAWNIISEMNETNDYIKDTLREINMYQ</sequence>
<evidence type="ECO:0000259" key="7">
    <source>
        <dbReference type="Pfam" id="PF13091"/>
    </source>
</evidence>
<dbReference type="SUPFAM" id="SSF56024">
    <property type="entry name" value="Phospholipase D/nuclease"/>
    <property type="match status" value="1"/>
</dbReference>
<evidence type="ECO:0000256" key="3">
    <source>
        <dbReference type="ARBA" id="ARBA00023098"/>
    </source>
</evidence>
<dbReference type="PANTHER" id="PTHR43856">
    <property type="entry name" value="CARDIOLIPIN HYDROLASE"/>
    <property type="match status" value="1"/>
</dbReference>
<dbReference type="GO" id="GO:0016891">
    <property type="term" value="F:RNA endonuclease activity producing 5'-phosphomonoesters, hydrolytic mechanism"/>
    <property type="evidence" value="ECO:0007669"/>
    <property type="project" value="TreeGrafter"/>
</dbReference>
<dbReference type="GO" id="GO:0034587">
    <property type="term" value="P:piRNA processing"/>
    <property type="evidence" value="ECO:0007669"/>
    <property type="project" value="TreeGrafter"/>
</dbReference>
<feature type="domain" description="Phospholipase D-like" evidence="7">
    <location>
        <begin position="89"/>
        <end position="222"/>
    </location>
</feature>
<organism evidence="8 9">
    <name type="scientific">Pyrocoelia pectoralis</name>
    <dbReference type="NCBI Taxonomy" id="417401"/>
    <lineage>
        <taxon>Eukaryota</taxon>
        <taxon>Metazoa</taxon>
        <taxon>Ecdysozoa</taxon>
        <taxon>Arthropoda</taxon>
        <taxon>Hexapoda</taxon>
        <taxon>Insecta</taxon>
        <taxon>Pterygota</taxon>
        <taxon>Neoptera</taxon>
        <taxon>Endopterygota</taxon>
        <taxon>Coleoptera</taxon>
        <taxon>Polyphaga</taxon>
        <taxon>Elateriformia</taxon>
        <taxon>Elateroidea</taxon>
        <taxon>Lampyridae</taxon>
        <taxon>Lampyrinae</taxon>
        <taxon>Pyrocoelia</taxon>
    </lineage>
</organism>
<name>A0AAN7V7M7_9COLE</name>
<evidence type="ECO:0000256" key="4">
    <source>
        <dbReference type="ARBA" id="ARBA00038012"/>
    </source>
</evidence>
<gene>
    <name evidence="8" type="ORF">RI129_011217</name>
</gene>
<dbReference type="InterPro" id="IPR025202">
    <property type="entry name" value="PLD-like_dom"/>
</dbReference>
<keyword evidence="3" id="KW-0443">Lipid metabolism</keyword>
<keyword evidence="9" id="KW-1185">Reference proteome</keyword>
<dbReference type="Pfam" id="PF13091">
    <property type="entry name" value="PLDc_2"/>
    <property type="match status" value="1"/>
</dbReference>
<evidence type="ECO:0000256" key="1">
    <source>
        <dbReference type="ARBA" id="ARBA00022801"/>
    </source>
</evidence>
<dbReference type="InterPro" id="IPR051406">
    <property type="entry name" value="PLD_domain"/>
</dbReference>
<evidence type="ECO:0000256" key="2">
    <source>
        <dbReference type="ARBA" id="ARBA00022963"/>
    </source>
</evidence>
<evidence type="ECO:0000313" key="9">
    <source>
        <dbReference type="Proteomes" id="UP001329430"/>
    </source>
</evidence>
<evidence type="ECO:0000256" key="5">
    <source>
        <dbReference type="ARBA" id="ARBA00040549"/>
    </source>
</evidence>